<evidence type="ECO:0000313" key="10">
    <source>
        <dbReference type="EMBL" id="SER00978.1"/>
    </source>
</evidence>
<dbReference type="AlphaFoldDB" id="A0A1H9KPG5"/>
<dbReference type="Gene3D" id="2.60.40.1180">
    <property type="entry name" value="Golgi alpha-mannosidase II"/>
    <property type="match status" value="1"/>
</dbReference>
<dbReference type="GO" id="GO:0005764">
    <property type="term" value="C:lysosome"/>
    <property type="evidence" value="ECO:0007669"/>
    <property type="project" value="TreeGrafter"/>
</dbReference>
<evidence type="ECO:0000256" key="1">
    <source>
        <dbReference type="ARBA" id="ARBA00004071"/>
    </source>
</evidence>
<evidence type="ECO:0000256" key="6">
    <source>
        <dbReference type="ARBA" id="ARBA00023295"/>
    </source>
</evidence>
<dbReference type="GO" id="GO:0016139">
    <property type="term" value="P:glycoside catabolic process"/>
    <property type="evidence" value="ECO:0007669"/>
    <property type="project" value="TreeGrafter"/>
</dbReference>
<dbReference type="OrthoDB" id="107551at2"/>
<organism evidence="10 11">
    <name type="scientific">Pedobacter rhizosphaerae</name>
    <dbReference type="NCBI Taxonomy" id="390241"/>
    <lineage>
        <taxon>Bacteria</taxon>
        <taxon>Pseudomonadati</taxon>
        <taxon>Bacteroidota</taxon>
        <taxon>Sphingobacteriia</taxon>
        <taxon>Sphingobacteriales</taxon>
        <taxon>Sphingobacteriaceae</taxon>
        <taxon>Pedobacter</taxon>
    </lineage>
</organism>
<dbReference type="Pfam" id="PF01120">
    <property type="entry name" value="Alpha_L_fucos"/>
    <property type="match status" value="1"/>
</dbReference>
<feature type="site" description="May be important for catalysis" evidence="7">
    <location>
        <position position="275"/>
    </location>
</feature>
<dbReference type="Gene3D" id="3.20.20.80">
    <property type="entry name" value="Glycosidases"/>
    <property type="match status" value="1"/>
</dbReference>
<dbReference type="SMART" id="SM00812">
    <property type="entry name" value="Alpha_L_fucos"/>
    <property type="match status" value="1"/>
</dbReference>
<keyword evidence="11" id="KW-1185">Reference proteome</keyword>
<dbReference type="InterPro" id="IPR000933">
    <property type="entry name" value="Glyco_hydro_29"/>
</dbReference>
<gene>
    <name evidence="10" type="ORF">SAMN04488023_10391</name>
</gene>
<keyword evidence="5" id="KW-0378">Hydrolase</keyword>
<evidence type="ECO:0000256" key="2">
    <source>
        <dbReference type="ARBA" id="ARBA00007951"/>
    </source>
</evidence>
<dbReference type="STRING" id="390241.SAMN04488023_10391"/>
<dbReference type="GO" id="GO:0006004">
    <property type="term" value="P:fucose metabolic process"/>
    <property type="evidence" value="ECO:0007669"/>
    <property type="project" value="InterPro"/>
</dbReference>
<dbReference type="PANTHER" id="PTHR10030:SF37">
    <property type="entry name" value="ALPHA-L-FUCOSIDASE-RELATED"/>
    <property type="match status" value="1"/>
</dbReference>
<dbReference type="InterPro" id="IPR013780">
    <property type="entry name" value="Glyco_hydro_b"/>
</dbReference>
<evidence type="ECO:0000313" key="11">
    <source>
        <dbReference type="Proteomes" id="UP000199572"/>
    </source>
</evidence>
<sequence>MFLKRPILLLLILTLFTGVSLRAQIATSPDMTWFKDAKFGLFLHWGLYAQTAGDWNGHPYKGNERFMLYERIPVKTYAKIADQFNPSQFNADTWVKQAKTAGMKYIVYTSKHHDGFAMYNSKVSDYNIYKLTPFKRDPLAELAKACKKYDIKLCLYYSLGRDWEDPDVPTNWPVKAGRSNTWDFPNEDAKVFNKYFERKVKPQVTELLKNYGPIAVMWFDTPELISKKESAELRGLISSLQPKCLVNSRIGNGYGDFGISEQSLGAASKNSWEACITIGRQWGYNRHDSTWKSPELLVRNLINVVANNGNLLLNVGPMGNGNFPNWAIARLDSIGDWMKVNGEAITGTRPYRIASEGNELESASISKKDENSKMKDAIYDGTPKSREADLFFTTKDNYVYVLLRSWSRKDFDIKSLKGVDVASVQLLGTKKKVGWKTTATGLTVSLPDDYALINKVPVYTLKVKMK</sequence>
<evidence type="ECO:0000256" key="5">
    <source>
        <dbReference type="ARBA" id="ARBA00022801"/>
    </source>
</evidence>
<evidence type="ECO:0000256" key="7">
    <source>
        <dbReference type="PIRSR" id="PIRSR001092-1"/>
    </source>
</evidence>
<feature type="domain" description="Alpha-L-fucosidase C-terminal" evidence="9">
    <location>
        <begin position="387"/>
        <end position="463"/>
    </location>
</feature>
<dbReference type="InterPro" id="IPR057739">
    <property type="entry name" value="Glyco_hydro_29_N"/>
</dbReference>
<dbReference type="Proteomes" id="UP000199572">
    <property type="component" value="Unassembled WGS sequence"/>
</dbReference>
<evidence type="ECO:0000259" key="8">
    <source>
        <dbReference type="Pfam" id="PF01120"/>
    </source>
</evidence>
<name>A0A1H9KPG5_9SPHI</name>
<dbReference type="EC" id="3.2.1.51" evidence="3"/>
<protein>
    <recommendedName>
        <fullName evidence="3">alpha-L-fucosidase</fullName>
        <ecNumber evidence="3">3.2.1.51</ecNumber>
    </recommendedName>
</protein>
<keyword evidence="6" id="KW-0326">Glycosidase</keyword>
<evidence type="ECO:0000256" key="3">
    <source>
        <dbReference type="ARBA" id="ARBA00012662"/>
    </source>
</evidence>
<accession>A0A1H9KPG5</accession>
<dbReference type="RefSeq" id="WP_090881468.1">
    <property type="nucleotide sequence ID" value="NZ_FOGG01000003.1"/>
</dbReference>
<comment type="function">
    <text evidence="1">Alpha-L-fucosidase is responsible for hydrolyzing the alpha-1,6-linked fucose joined to the reducing-end N-acetylglucosamine of the carbohydrate moieties of glycoproteins.</text>
</comment>
<dbReference type="PANTHER" id="PTHR10030">
    <property type="entry name" value="ALPHA-L-FUCOSIDASE"/>
    <property type="match status" value="1"/>
</dbReference>
<feature type="domain" description="Glycoside hydrolase family 29 N-terminal" evidence="8">
    <location>
        <begin position="27"/>
        <end position="343"/>
    </location>
</feature>
<dbReference type="PRINTS" id="PR00741">
    <property type="entry name" value="GLHYDRLASE29"/>
</dbReference>
<dbReference type="InterPro" id="IPR031919">
    <property type="entry name" value="Fucosidase_C"/>
</dbReference>
<comment type="similarity">
    <text evidence="2">Belongs to the glycosyl hydrolase 29 family.</text>
</comment>
<dbReference type="EMBL" id="FOGG01000003">
    <property type="protein sequence ID" value="SER00978.1"/>
    <property type="molecule type" value="Genomic_DNA"/>
</dbReference>
<dbReference type="PIRSF" id="PIRSF001092">
    <property type="entry name" value="Alpha-L-fucosidase"/>
    <property type="match status" value="1"/>
</dbReference>
<reference evidence="10 11" key="1">
    <citation type="submission" date="2016-10" db="EMBL/GenBank/DDBJ databases">
        <authorList>
            <person name="de Groot N.N."/>
        </authorList>
    </citation>
    <scope>NUCLEOTIDE SEQUENCE [LARGE SCALE GENOMIC DNA]</scope>
    <source>
        <strain evidence="10 11">DSM 18610</strain>
    </source>
</reference>
<proteinExistence type="inferred from homology"/>
<dbReference type="GO" id="GO:0004560">
    <property type="term" value="F:alpha-L-fucosidase activity"/>
    <property type="evidence" value="ECO:0007669"/>
    <property type="project" value="InterPro"/>
</dbReference>
<keyword evidence="4" id="KW-0732">Signal</keyword>
<dbReference type="InterPro" id="IPR016286">
    <property type="entry name" value="FUC_metazoa-typ"/>
</dbReference>
<dbReference type="SUPFAM" id="SSF51445">
    <property type="entry name" value="(Trans)glycosidases"/>
    <property type="match status" value="1"/>
</dbReference>
<evidence type="ECO:0000259" key="9">
    <source>
        <dbReference type="Pfam" id="PF16757"/>
    </source>
</evidence>
<dbReference type="Pfam" id="PF16757">
    <property type="entry name" value="Fucosidase_C"/>
    <property type="match status" value="1"/>
</dbReference>
<dbReference type="InterPro" id="IPR017853">
    <property type="entry name" value="GH"/>
</dbReference>
<evidence type="ECO:0000256" key="4">
    <source>
        <dbReference type="ARBA" id="ARBA00022729"/>
    </source>
</evidence>